<reference evidence="2" key="1">
    <citation type="submission" date="2020-10" db="EMBL/GenBank/DDBJ databases">
        <title>Sequencing the genomes of 1000 actinobacteria strains.</title>
        <authorList>
            <person name="Klenk H.-P."/>
        </authorList>
    </citation>
    <scope>NUCLEOTIDE SEQUENCE</scope>
    <source>
        <strain evidence="2">DSM 45354</strain>
    </source>
</reference>
<evidence type="ECO:0000256" key="1">
    <source>
        <dbReference type="SAM" id="Phobius"/>
    </source>
</evidence>
<dbReference type="AlphaFoldDB" id="A0A927RQJ9"/>
<dbReference type="RefSeq" id="WP_192755389.1">
    <property type="nucleotide sequence ID" value="NZ_BAABJL010000005.1"/>
</dbReference>
<name>A0A927RQJ9_9ACTN</name>
<comment type="caution">
    <text evidence="2">The sequence shown here is derived from an EMBL/GenBank/DDBJ whole genome shotgun (WGS) entry which is preliminary data.</text>
</comment>
<keyword evidence="1" id="KW-1133">Transmembrane helix</keyword>
<keyword evidence="1" id="KW-0472">Membrane</keyword>
<feature type="transmembrane region" description="Helical" evidence="1">
    <location>
        <begin position="42"/>
        <end position="61"/>
    </location>
</feature>
<dbReference type="Proteomes" id="UP000638648">
    <property type="component" value="Unassembled WGS sequence"/>
</dbReference>
<accession>A0A927RQJ9</accession>
<proteinExistence type="predicted"/>
<evidence type="ECO:0000313" key="2">
    <source>
        <dbReference type="EMBL" id="MBE1612318.1"/>
    </source>
</evidence>
<sequence>MTDIRTRFTRANAVVALRVLLISAVAAGGAYALLVLVLHARVPYALCFVVVLAVVLGRRLTVALTPAPPSQSLVREDTEMTVYGVPDRPFADVRRWEERLDLIRGDRDYYARVVHPSIAAVVDERLRVAYGITRTEHADRARELVGPGMWEFLSTDRPRRLPSPAELAAVVEKVEDL</sequence>
<protein>
    <submittedName>
        <fullName evidence="2">Uncharacterized protein</fullName>
    </submittedName>
</protein>
<gene>
    <name evidence="2" type="ORF">HEB94_009166</name>
</gene>
<dbReference type="EMBL" id="JADBEM010000001">
    <property type="protein sequence ID" value="MBE1612318.1"/>
    <property type="molecule type" value="Genomic_DNA"/>
</dbReference>
<feature type="transmembrane region" description="Helical" evidence="1">
    <location>
        <begin position="12"/>
        <end position="36"/>
    </location>
</feature>
<evidence type="ECO:0000313" key="3">
    <source>
        <dbReference type="Proteomes" id="UP000638648"/>
    </source>
</evidence>
<organism evidence="2 3">
    <name type="scientific">Actinopolymorpha pittospori</name>
    <dbReference type="NCBI Taxonomy" id="648752"/>
    <lineage>
        <taxon>Bacteria</taxon>
        <taxon>Bacillati</taxon>
        <taxon>Actinomycetota</taxon>
        <taxon>Actinomycetes</taxon>
        <taxon>Propionibacteriales</taxon>
        <taxon>Actinopolymorphaceae</taxon>
        <taxon>Actinopolymorpha</taxon>
    </lineage>
</organism>
<keyword evidence="3" id="KW-1185">Reference proteome</keyword>
<keyword evidence="1" id="KW-0812">Transmembrane</keyword>